<dbReference type="SUPFAM" id="SSF102405">
    <property type="entry name" value="MCP/YpsA-like"/>
    <property type="match status" value="1"/>
</dbReference>
<reference evidence="3" key="1">
    <citation type="journal article" date="2014" name="Int. J. Syst. Evol. Microbiol.">
        <title>Complete genome sequence of Corynebacterium casei LMG S-19264T (=DSM 44701T), isolated from a smear-ripened cheese.</title>
        <authorList>
            <consortium name="US DOE Joint Genome Institute (JGI-PGF)"/>
            <person name="Walter F."/>
            <person name="Albersmeier A."/>
            <person name="Kalinowski J."/>
            <person name="Ruckert C."/>
        </authorList>
    </citation>
    <scope>NUCLEOTIDE SEQUENCE</scope>
    <source>
        <strain evidence="3">JCM 3346</strain>
    </source>
</reference>
<keyword evidence="4" id="KW-1185">Reference proteome</keyword>
<organism evidence="3 4">
    <name type="scientific">Agromyces mediolanus</name>
    <name type="common">Corynebacterium mediolanum</name>
    <dbReference type="NCBI Taxonomy" id="41986"/>
    <lineage>
        <taxon>Bacteria</taxon>
        <taxon>Bacillati</taxon>
        <taxon>Actinomycetota</taxon>
        <taxon>Actinomycetes</taxon>
        <taxon>Micrococcales</taxon>
        <taxon>Microbacteriaceae</taxon>
        <taxon>Agromyces</taxon>
    </lineage>
</organism>
<name>A0A918CGD9_AGRME</name>
<evidence type="ECO:0000313" key="3">
    <source>
        <dbReference type="EMBL" id="GGR23819.1"/>
    </source>
</evidence>
<accession>A0A918CGD9</accession>
<comment type="similarity">
    <text evidence="1">Belongs to the DprA/Smf family.</text>
</comment>
<dbReference type="EMBL" id="BMRJ01000001">
    <property type="protein sequence ID" value="GGR23819.1"/>
    <property type="molecule type" value="Genomic_DNA"/>
</dbReference>
<dbReference type="InterPro" id="IPR057666">
    <property type="entry name" value="DrpA_SLOG"/>
</dbReference>
<dbReference type="InterPro" id="IPR003488">
    <property type="entry name" value="DprA"/>
</dbReference>
<protein>
    <submittedName>
        <fullName evidence="3">DNA processing protein DprA</fullName>
    </submittedName>
</protein>
<dbReference type="Gene3D" id="3.40.50.450">
    <property type="match status" value="1"/>
</dbReference>
<dbReference type="Pfam" id="PF02481">
    <property type="entry name" value="DNA_processg_A"/>
    <property type="match status" value="1"/>
</dbReference>
<dbReference type="Proteomes" id="UP000610303">
    <property type="component" value="Unassembled WGS sequence"/>
</dbReference>
<evidence type="ECO:0000313" key="4">
    <source>
        <dbReference type="Proteomes" id="UP000610303"/>
    </source>
</evidence>
<dbReference type="PANTHER" id="PTHR43022:SF1">
    <property type="entry name" value="PROTEIN SMF"/>
    <property type="match status" value="1"/>
</dbReference>
<evidence type="ECO:0000256" key="1">
    <source>
        <dbReference type="ARBA" id="ARBA00006525"/>
    </source>
</evidence>
<dbReference type="InterPro" id="IPR036390">
    <property type="entry name" value="WH_DNA-bd_sf"/>
</dbReference>
<dbReference type="GO" id="GO:0009294">
    <property type="term" value="P:DNA-mediated transformation"/>
    <property type="evidence" value="ECO:0007669"/>
    <property type="project" value="InterPro"/>
</dbReference>
<sequence length="434" mass="44512">MGGVSDLVSAALQQAEPLVTAMRAAPRTPAQPLSGDAARRALLGVLAEPGDGTLGALVASLGAEGTVALVAGERRAEEVFRARQDLALDPGVRAVEDGLERWRQRLDAGAFLRSLEAAERLGARLLVPGDDAWPVRLDDLGMHAPLALWVRGDPGLVGAEASLAVVGARAATGYGEQLTLDAVAGLVDRGCTIVSGGAYGIDGAAHRAALRRGGATVAVLAGGPDRLYPQGHAALLGEIVERGAVVSELPCGAAPTKWRFLARNRVIAALSDAVVVVEAGWRSGALNTAHHAASLGRPVGVVPGPVTSPASAGCHRLLREQDAVCVTDAAEMAELVGRGDDGLLALPDDASQRWAGSRSGDAGRKAQAGPEVVGAGLRGVEIRLLDAMSVRVPRSVAELAARAGLEPSRALGALGTLDALGRVRRTTDGWLIRR</sequence>
<dbReference type="PANTHER" id="PTHR43022">
    <property type="entry name" value="PROTEIN SMF"/>
    <property type="match status" value="1"/>
</dbReference>
<dbReference type="SUPFAM" id="SSF46785">
    <property type="entry name" value="Winged helix' DNA-binding domain"/>
    <property type="match status" value="1"/>
</dbReference>
<dbReference type="NCBIfam" id="TIGR00732">
    <property type="entry name" value="dprA"/>
    <property type="match status" value="1"/>
</dbReference>
<reference evidence="3" key="2">
    <citation type="submission" date="2020-09" db="EMBL/GenBank/DDBJ databases">
        <authorList>
            <person name="Sun Q."/>
            <person name="Ohkuma M."/>
        </authorList>
    </citation>
    <scope>NUCLEOTIDE SEQUENCE</scope>
    <source>
        <strain evidence="3">JCM 3346</strain>
    </source>
</reference>
<feature type="domain" description="Smf/DprA SLOG" evidence="2">
    <location>
        <begin position="125"/>
        <end position="335"/>
    </location>
</feature>
<proteinExistence type="inferred from homology"/>
<comment type="caution">
    <text evidence="3">The sequence shown here is derived from an EMBL/GenBank/DDBJ whole genome shotgun (WGS) entry which is preliminary data.</text>
</comment>
<evidence type="ECO:0000259" key="2">
    <source>
        <dbReference type="Pfam" id="PF02481"/>
    </source>
</evidence>
<dbReference type="AlphaFoldDB" id="A0A918CGD9"/>
<gene>
    <name evidence="3" type="ORF">GCM10010196_17030</name>
</gene>